<protein>
    <recommendedName>
        <fullName evidence="4">CarboxypepD_reg-like domain-containing protein</fullName>
    </recommendedName>
</protein>
<evidence type="ECO:0000313" key="3">
    <source>
        <dbReference type="Proteomes" id="UP000198384"/>
    </source>
</evidence>
<accession>A0A238WVM4</accession>
<evidence type="ECO:0000313" key="2">
    <source>
        <dbReference type="EMBL" id="SNR50493.1"/>
    </source>
</evidence>
<dbReference type="OrthoDB" id="1431099at2"/>
<dbReference type="SUPFAM" id="SSF49464">
    <property type="entry name" value="Carboxypeptidase regulatory domain-like"/>
    <property type="match status" value="1"/>
</dbReference>
<evidence type="ECO:0000256" key="1">
    <source>
        <dbReference type="SAM" id="SignalP"/>
    </source>
</evidence>
<dbReference type="EMBL" id="FZNT01000004">
    <property type="protein sequence ID" value="SNR50493.1"/>
    <property type="molecule type" value="Genomic_DNA"/>
</dbReference>
<feature type="signal peptide" evidence="1">
    <location>
        <begin position="1"/>
        <end position="31"/>
    </location>
</feature>
<proteinExistence type="predicted"/>
<name>A0A238WVM4_9FLAO</name>
<dbReference type="RefSeq" id="WP_089381196.1">
    <property type="nucleotide sequence ID" value="NZ_FZNT01000004.1"/>
</dbReference>
<evidence type="ECO:0008006" key="4">
    <source>
        <dbReference type="Google" id="ProtNLM"/>
    </source>
</evidence>
<organism evidence="2 3">
    <name type="scientific">Lutibacter agarilyticus</name>
    <dbReference type="NCBI Taxonomy" id="1109740"/>
    <lineage>
        <taxon>Bacteria</taxon>
        <taxon>Pseudomonadati</taxon>
        <taxon>Bacteroidota</taxon>
        <taxon>Flavobacteriia</taxon>
        <taxon>Flavobacteriales</taxon>
        <taxon>Flavobacteriaceae</taxon>
        <taxon>Lutibacter</taxon>
    </lineage>
</organism>
<dbReference type="Proteomes" id="UP000198384">
    <property type="component" value="Unassembled WGS sequence"/>
</dbReference>
<dbReference type="InterPro" id="IPR008969">
    <property type="entry name" value="CarboxyPept-like_regulatory"/>
</dbReference>
<keyword evidence="3" id="KW-1185">Reference proteome</keyword>
<reference evidence="2 3" key="1">
    <citation type="submission" date="2017-06" db="EMBL/GenBank/DDBJ databases">
        <authorList>
            <person name="Kim H.J."/>
            <person name="Triplett B.A."/>
        </authorList>
    </citation>
    <scope>NUCLEOTIDE SEQUENCE [LARGE SCALE GENOMIC DNA]</scope>
    <source>
        <strain evidence="2 3">DSM 29150</strain>
    </source>
</reference>
<sequence>MKAKHIITLNVKTALLVLLLFSIGTTTSLVAQEEAEVLQGKVKYEDSYLQDINIINLRSNLGTSSNSHGIFIIPAVEGDSILFSSISYQNRIIVVTDHHIQDHLMTVYLEPGFNELDEVEILRKVRLEFNNVAVDQRAVLDADEISVNSAPNVQQTFDYNTQLTNGVSLTSIYNAITKKARAKKRSENDEKNHITHLQNEFPTKIKAEYGEDFFTEWLYIPADEINLFLDFCQENGLGELYESNEFIVKNFLVLESNEYLKLKK</sequence>
<dbReference type="AlphaFoldDB" id="A0A238WVM4"/>
<keyword evidence="1" id="KW-0732">Signal</keyword>
<gene>
    <name evidence="2" type="ORF">SAMN06265371_10477</name>
</gene>
<feature type="chain" id="PRO_5013008996" description="CarboxypepD_reg-like domain-containing protein" evidence="1">
    <location>
        <begin position="32"/>
        <end position="264"/>
    </location>
</feature>